<dbReference type="EMBL" id="CP026113">
    <property type="protein sequence ID" value="AUT64090.1"/>
    <property type="molecule type" value="Genomic_DNA"/>
</dbReference>
<evidence type="ECO:0000259" key="3">
    <source>
        <dbReference type="SMART" id="SM00822"/>
    </source>
</evidence>
<dbReference type="Gene3D" id="3.40.50.720">
    <property type="entry name" value="NAD(P)-binding Rossmann-like Domain"/>
    <property type="match status" value="1"/>
</dbReference>
<dbReference type="InterPro" id="IPR050259">
    <property type="entry name" value="SDR"/>
</dbReference>
<dbReference type="AlphaFoldDB" id="A0A2I8EX70"/>
<dbReference type="PROSITE" id="PS00061">
    <property type="entry name" value="ADH_SHORT"/>
    <property type="match status" value="1"/>
</dbReference>
<dbReference type="Proteomes" id="UP000243502">
    <property type="component" value="Chromosome 3"/>
</dbReference>
<dbReference type="InterPro" id="IPR036291">
    <property type="entry name" value="NAD(P)-bd_dom_sf"/>
</dbReference>
<evidence type="ECO:0000313" key="4">
    <source>
        <dbReference type="EMBL" id="AUT64090.1"/>
    </source>
</evidence>
<dbReference type="PANTHER" id="PTHR42879:SF2">
    <property type="entry name" value="3-OXOACYL-[ACYL-CARRIER-PROTEIN] REDUCTASE FABG"/>
    <property type="match status" value="1"/>
</dbReference>
<dbReference type="Pfam" id="PF13561">
    <property type="entry name" value="adh_short_C2"/>
    <property type="match status" value="1"/>
</dbReference>
<dbReference type="PRINTS" id="PR00081">
    <property type="entry name" value="GDHRDH"/>
</dbReference>
<evidence type="ECO:0000256" key="1">
    <source>
        <dbReference type="ARBA" id="ARBA00006484"/>
    </source>
</evidence>
<comment type="similarity">
    <text evidence="1">Belongs to the short-chain dehydrogenases/reductases (SDR) family.</text>
</comment>
<dbReference type="SUPFAM" id="SSF51735">
    <property type="entry name" value="NAD(P)-binding Rossmann-fold domains"/>
    <property type="match status" value="1"/>
</dbReference>
<dbReference type="InterPro" id="IPR002347">
    <property type="entry name" value="SDR_fam"/>
</dbReference>
<dbReference type="GO" id="GO:0032787">
    <property type="term" value="P:monocarboxylic acid metabolic process"/>
    <property type="evidence" value="ECO:0007669"/>
    <property type="project" value="UniProtKB-ARBA"/>
</dbReference>
<protein>
    <submittedName>
        <fullName evidence="4">KR domain-containing protein</fullName>
    </submittedName>
</protein>
<name>A0A2I8EX70_9BURK</name>
<feature type="domain" description="Ketoreductase" evidence="3">
    <location>
        <begin position="4"/>
        <end position="171"/>
    </location>
</feature>
<sequence>MTQRTFLITGASKGIGRALSERLARAGHQVVGIARRTDDPTFPGTLVSIDLADRDATDKGLRELTSRYAFDGVVNNMGFVKLARLGEIELDDLDRTFSTNLAPAVQTAQALLPNMKEKGWGRIVNLSSLVVLGVAQRSTYAAAKSAMISFTRTWALELADSGITVNSVAPGPTETEMFRENTPVGSEAEKRFLSLVPMKRLGKPDELAASVEFFLSEPAGFITGQTLYVDGGASIGKASI</sequence>
<dbReference type="PRINTS" id="PR00080">
    <property type="entry name" value="SDRFAMILY"/>
</dbReference>
<organism evidence="4 5">
    <name type="scientific">Paraburkholderia terrae</name>
    <dbReference type="NCBI Taxonomy" id="311230"/>
    <lineage>
        <taxon>Bacteria</taxon>
        <taxon>Pseudomonadati</taxon>
        <taxon>Pseudomonadota</taxon>
        <taxon>Betaproteobacteria</taxon>
        <taxon>Burkholderiales</taxon>
        <taxon>Burkholderiaceae</taxon>
        <taxon>Paraburkholderia</taxon>
    </lineage>
</organism>
<dbReference type="InterPro" id="IPR057326">
    <property type="entry name" value="KR_dom"/>
</dbReference>
<dbReference type="GO" id="GO:0016491">
    <property type="term" value="F:oxidoreductase activity"/>
    <property type="evidence" value="ECO:0007669"/>
    <property type="project" value="UniProtKB-KW"/>
</dbReference>
<dbReference type="RefSeq" id="WP_042306578.1">
    <property type="nucleotide sequence ID" value="NZ_CP026113.1"/>
</dbReference>
<accession>A0A2I8EX70</accession>
<dbReference type="KEGG" id="pter:C2L65_30640"/>
<proteinExistence type="inferred from homology"/>
<evidence type="ECO:0000256" key="2">
    <source>
        <dbReference type="ARBA" id="ARBA00023002"/>
    </source>
</evidence>
<evidence type="ECO:0000313" key="5">
    <source>
        <dbReference type="Proteomes" id="UP000243502"/>
    </source>
</evidence>
<dbReference type="SMART" id="SM00822">
    <property type="entry name" value="PKS_KR"/>
    <property type="match status" value="1"/>
</dbReference>
<keyword evidence="2" id="KW-0560">Oxidoreductase</keyword>
<dbReference type="CDD" id="cd05233">
    <property type="entry name" value="SDR_c"/>
    <property type="match status" value="1"/>
</dbReference>
<gene>
    <name evidence="4" type="ORF">C2L65_30640</name>
</gene>
<dbReference type="NCBIfam" id="NF005753">
    <property type="entry name" value="PRK07577.1"/>
    <property type="match status" value="1"/>
</dbReference>
<dbReference type="FunFam" id="3.40.50.720:FF:000173">
    <property type="entry name" value="3-oxoacyl-[acyl-carrier protein] reductase"/>
    <property type="match status" value="1"/>
</dbReference>
<reference evidence="4 5" key="1">
    <citation type="submission" date="2018-01" db="EMBL/GenBank/DDBJ databases">
        <title>Species boundaries and ecological features among Paraburkholderia terrae DSMZ17804T, P. hospita DSMZ17164T and P. caribensis DSMZ13236T.</title>
        <authorList>
            <person name="Pratama A.A."/>
        </authorList>
    </citation>
    <scope>NUCLEOTIDE SEQUENCE [LARGE SCALE GENOMIC DNA]</scope>
    <source>
        <strain evidence="4 5">DSM 17804</strain>
    </source>
</reference>
<dbReference type="InterPro" id="IPR020904">
    <property type="entry name" value="Sc_DH/Rdtase_CS"/>
</dbReference>
<dbReference type="OrthoDB" id="8665216at2"/>
<dbReference type="PANTHER" id="PTHR42879">
    <property type="entry name" value="3-OXOACYL-(ACYL-CARRIER-PROTEIN) REDUCTASE"/>
    <property type="match status" value="1"/>
</dbReference>